<reference evidence="3 4" key="1">
    <citation type="submission" date="2023-10" db="EMBL/GenBank/DDBJ databases">
        <title>Chromosome-scale genome assembly provides insights into flower coloration mechanisms of Canna indica.</title>
        <authorList>
            <person name="Li C."/>
        </authorList>
    </citation>
    <scope>NUCLEOTIDE SEQUENCE [LARGE SCALE GENOMIC DNA]</scope>
    <source>
        <tissue evidence="3">Flower</tissue>
    </source>
</reference>
<dbReference type="InterPro" id="IPR000225">
    <property type="entry name" value="Armadillo"/>
</dbReference>
<feature type="repeat" description="ARM" evidence="1">
    <location>
        <begin position="276"/>
        <end position="320"/>
    </location>
</feature>
<dbReference type="InterPro" id="IPR016024">
    <property type="entry name" value="ARM-type_fold"/>
</dbReference>
<organism evidence="3 4">
    <name type="scientific">Canna indica</name>
    <name type="common">Indian-shot</name>
    <dbReference type="NCBI Taxonomy" id="4628"/>
    <lineage>
        <taxon>Eukaryota</taxon>
        <taxon>Viridiplantae</taxon>
        <taxon>Streptophyta</taxon>
        <taxon>Embryophyta</taxon>
        <taxon>Tracheophyta</taxon>
        <taxon>Spermatophyta</taxon>
        <taxon>Magnoliopsida</taxon>
        <taxon>Liliopsida</taxon>
        <taxon>Zingiberales</taxon>
        <taxon>Cannaceae</taxon>
        <taxon>Canna</taxon>
    </lineage>
</organism>
<dbReference type="EMBL" id="CP136895">
    <property type="protein sequence ID" value="WOL12308.1"/>
    <property type="molecule type" value="Genomic_DNA"/>
</dbReference>
<evidence type="ECO:0000313" key="3">
    <source>
        <dbReference type="EMBL" id="WOL12308.1"/>
    </source>
</evidence>
<dbReference type="PANTHER" id="PTHR46043">
    <property type="entry name" value="ARM REPEAT SUPERFAMILY PROTEIN"/>
    <property type="match status" value="1"/>
</dbReference>
<dbReference type="Pfam" id="PF23005">
    <property type="entry name" value="DUF7032"/>
    <property type="match status" value="1"/>
</dbReference>
<keyword evidence="4" id="KW-1185">Reference proteome</keyword>
<evidence type="ECO:0000259" key="2">
    <source>
        <dbReference type="Pfam" id="PF23005"/>
    </source>
</evidence>
<evidence type="ECO:0000313" key="4">
    <source>
        <dbReference type="Proteomes" id="UP001327560"/>
    </source>
</evidence>
<evidence type="ECO:0000256" key="1">
    <source>
        <dbReference type="PROSITE-ProRule" id="PRU00259"/>
    </source>
</evidence>
<dbReference type="PROSITE" id="PS50176">
    <property type="entry name" value="ARM_REPEAT"/>
    <property type="match status" value="1"/>
</dbReference>
<protein>
    <recommendedName>
        <fullName evidence="2">DUF7032 domain-containing protein</fullName>
    </recommendedName>
</protein>
<dbReference type="Proteomes" id="UP001327560">
    <property type="component" value="Chromosome 6"/>
</dbReference>
<dbReference type="PANTHER" id="PTHR46043:SF5">
    <property type="entry name" value="ARM REPEAT SUPERFAMILY PROTEIN"/>
    <property type="match status" value="1"/>
</dbReference>
<dbReference type="InterPro" id="IPR011989">
    <property type="entry name" value="ARM-like"/>
</dbReference>
<gene>
    <name evidence="3" type="ORF">Cni_G21074</name>
</gene>
<dbReference type="InterPro" id="IPR054296">
    <property type="entry name" value="DUF7032"/>
</dbReference>
<dbReference type="AlphaFoldDB" id="A0AAQ3KSF9"/>
<name>A0AAQ3KSF9_9LILI</name>
<accession>A0AAQ3KSF9</accession>
<proteinExistence type="predicted"/>
<sequence>MKEEQAAAAAAESSLHQASQLLSSLISYSYSTRCFPGKWQLIRNKLEQLLSVLTAAATSNFFSRNWEAYQLLKSISSALNDVDLLLHRCGDESYDGGKLRMRSDLDAAVSRLELHCKKLSEMYSSGNLMQSQAIILSKPSASASREDMRFYVKDLFSRLKIGDVSMRIQALSALHEILCENEKYVHIVTIEVADVMALLVSFLELSHADLQEGAAMALSAITEFDSYKGALVAAGVIAPLIQVLEKGTELGRERAAQMLRRLTEKSDNGWSVSAHGGITVLLRICSDVNCSKELIVSACQILRNLSSVEEMRRFMVEEGVIPILLNLTRSKEEACQVQAIDLIDAMASADDGIRQNVVRDGIIVSLLHLLDPNSPFSSKAREVALRATNSLCFSSANSLNVLMNSCFIEKLLFFLKHGEISVQELALETVSHLCEISDEYRKAMGNAGFMTELVRLLEAKSSQVREKSAETIYCLICVPRNRRRLIQDEHFVSQIMRLLDLVEEKPTTKKHLLSILKSVAESNSGRKKIMASGCVHCIERLAEADELVAKKVMKKLSSNRFRSILNGIWTY</sequence>
<feature type="domain" description="DUF7032" evidence="2">
    <location>
        <begin position="17"/>
        <end position="126"/>
    </location>
</feature>
<dbReference type="Gene3D" id="1.25.10.10">
    <property type="entry name" value="Leucine-rich Repeat Variant"/>
    <property type="match status" value="2"/>
</dbReference>
<dbReference type="SMART" id="SM00185">
    <property type="entry name" value="ARM"/>
    <property type="match status" value="6"/>
</dbReference>
<dbReference type="SUPFAM" id="SSF48371">
    <property type="entry name" value="ARM repeat"/>
    <property type="match status" value="1"/>
</dbReference>